<evidence type="ECO:0000313" key="2">
    <source>
        <dbReference type="EMBL" id="KOM44318.1"/>
    </source>
</evidence>
<proteinExistence type="predicted"/>
<dbReference type="Gramene" id="KOM44318">
    <property type="protein sequence ID" value="KOM44318"/>
    <property type="gene ID" value="LR48_Vigan05g192300"/>
</dbReference>
<protein>
    <submittedName>
        <fullName evidence="2">Uncharacterized protein</fullName>
    </submittedName>
</protein>
<name>A0A0L9UNI3_PHAAN</name>
<dbReference type="PANTHER" id="PTHR33912">
    <property type="entry name" value="OS01G0939400 PROTEIN"/>
    <property type="match status" value="1"/>
</dbReference>
<accession>A0A0L9UNI3</accession>
<dbReference type="InterPro" id="IPR040381">
    <property type="entry name" value="At4g14450-like"/>
</dbReference>
<feature type="region of interest" description="Disordered" evidence="1">
    <location>
        <begin position="1"/>
        <end position="22"/>
    </location>
</feature>
<sequence>MEMECKGRLMRRRGEGCSTRLQKQAPASLDIDKVHCDRPSNPFGEVSKAIPLLSPLMFSRQPIYDDITVHVGTSENTEKNNGMMNQDRTTGWEHPAMASFPHASSSSFCSFFQKQCVFVNHA</sequence>
<dbReference type="OMA" id="WEHPAMA"/>
<evidence type="ECO:0000256" key="1">
    <source>
        <dbReference type="SAM" id="MobiDB-lite"/>
    </source>
</evidence>
<dbReference type="EMBL" id="CM003375">
    <property type="protein sequence ID" value="KOM44318.1"/>
    <property type="molecule type" value="Genomic_DNA"/>
</dbReference>
<dbReference type="PANTHER" id="PTHR33912:SF5">
    <property type="entry name" value="F22G5.17"/>
    <property type="match status" value="1"/>
</dbReference>
<reference evidence="3" key="1">
    <citation type="journal article" date="2015" name="Proc. Natl. Acad. Sci. U.S.A.">
        <title>Genome sequencing of adzuki bean (Vigna angularis) provides insight into high starch and low fat accumulation and domestication.</title>
        <authorList>
            <person name="Yang K."/>
            <person name="Tian Z."/>
            <person name="Chen C."/>
            <person name="Luo L."/>
            <person name="Zhao B."/>
            <person name="Wang Z."/>
            <person name="Yu L."/>
            <person name="Li Y."/>
            <person name="Sun Y."/>
            <person name="Li W."/>
            <person name="Chen Y."/>
            <person name="Li Y."/>
            <person name="Zhang Y."/>
            <person name="Ai D."/>
            <person name="Zhao J."/>
            <person name="Shang C."/>
            <person name="Ma Y."/>
            <person name="Wu B."/>
            <person name="Wang M."/>
            <person name="Gao L."/>
            <person name="Sun D."/>
            <person name="Zhang P."/>
            <person name="Guo F."/>
            <person name="Wang W."/>
            <person name="Li Y."/>
            <person name="Wang J."/>
            <person name="Varshney R.K."/>
            <person name="Wang J."/>
            <person name="Ling H.Q."/>
            <person name="Wan P."/>
        </authorList>
    </citation>
    <scope>NUCLEOTIDE SEQUENCE</scope>
    <source>
        <strain evidence="3">cv. Jingnong 6</strain>
    </source>
</reference>
<feature type="compositionally biased region" description="Basic and acidic residues" evidence="1">
    <location>
        <begin position="1"/>
        <end position="15"/>
    </location>
</feature>
<evidence type="ECO:0000313" key="3">
    <source>
        <dbReference type="Proteomes" id="UP000053144"/>
    </source>
</evidence>
<gene>
    <name evidence="2" type="ORF">LR48_Vigan05g192300</name>
</gene>
<dbReference type="AlphaFoldDB" id="A0A0L9UNI3"/>
<organism evidence="2 3">
    <name type="scientific">Phaseolus angularis</name>
    <name type="common">Azuki bean</name>
    <name type="synonym">Vigna angularis</name>
    <dbReference type="NCBI Taxonomy" id="3914"/>
    <lineage>
        <taxon>Eukaryota</taxon>
        <taxon>Viridiplantae</taxon>
        <taxon>Streptophyta</taxon>
        <taxon>Embryophyta</taxon>
        <taxon>Tracheophyta</taxon>
        <taxon>Spermatophyta</taxon>
        <taxon>Magnoliopsida</taxon>
        <taxon>eudicotyledons</taxon>
        <taxon>Gunneridae</taxon>
        <taxon>Pentapetalae</taxon>
        <taxon>rosids</taxon>
        <taxon>fabids</taxon>
        <taxon>Fabales</taxon>
        <taxon>Fabaceae</taxon>
        <taxon>Papilionoideae</taxon>
        <taxon>50 kb inversion clade</taxon>
        <taxon>NPAAA clade</taxon>
        <taxon>indigoferoid/millettioid clade</taxon>
        <taxon>Phaseoleae</taxon>
        <taxon>Vigna</taxon>
    </lineage>
</organism>
<dbReference type="Proteomes" id="UP000053144">
    <property type="component" value="Chromosome 5"/>
</dbReference>